<dbReference type="Pfam" id="PF07947">
    <property type="entry name" value="YhhN"/>
    <property type="match status" value="1"/>
</dbReference>
<evidence type="ECO:0000313" key="7">
    <source>
        <dbReference type="EMBL" id="ERJ94126.1"/>
    </source>
</evidence>
<dbReference type="InterPro" id="IPR012506">
    <property type="entry name" value="TMEM86B-like"/>
</dbReference>
<dbReference type="PANTHER" id="PTHR31885">
    <property type="entry name" value="GH04784P"/>
    <property type="match status" value="1"/>
</dbReference>
<evidence type="ECO:0000256" key="6">
    <source>
        <dbReference type="SAM" id="Phobius"/>
    </source>
</evidence>
<organism evidence="7 8">
    <name type="scientific">Treponema lecithinolyticum ATCC 700332</name>
    <dbReference type="NCBI Taxonomy" id="1321815"/>
    <lineage>
        <taxon>Bacteria</taxon>
        <taxon>Pseudomonadati</taxon>
        <taxon>Spirochaetota</taxon>
        <taxon>Spirochaetia</taxon>
        <taxon>Spirochaetales</taxon>
        <taxon>Treponemataceae</taxon>
        <taxon>Treponema</taxon>
    </lineage>
</organism>
<evidence type="ECO:0000256" key="1">
    <source>
        <dbReference type="ARBA" id="ARBA00004141"/>
    </source>
</evidence>
<name>A0ABN0P1E4_TRELE</name>
<feature type="transmembrane region" description="Helical" evidence="6">
    <location>
        <begin position="149"/>
        <end position="167"/>
    </location>
</feature>
<keyword evidence="3 6" id="KW-0812">Transmembrane</keyword>
<gene>
    <name evidence="7" type="ORF">HMPREF9193_00481</name>
</gene>
<feature type="transmembrane region" description="Helical" evidence="6">
    <location>
        <begin position="6"/>
        <end position="26"/>
    </location>
</feature>
<feature type="transmembrane region" description="Helical" evidence="6">
    <location>
        <begin position="87"/>
        <end position="110"/>
    </location>
</feature>
<protein>
    <submittedName>
        <fullName evidence="7">YhhN-like protein</fullName>
    </submittedName>
</protein>
<dbReference type="Proteomes" id="UP000016649">
    <property type="component" value="Unassembled WGS sequence"/>
</dbReference>
<keyword evidence="8" id="KW-1185">Reference proteome</keyword>
<evidence type="ECO:0000256" key="4">
    <source>
        <dbReference type="ARBA" id="ARBA00022989"/>
    </source>
</evidence>
<keyword evidence="5 6" id="KW-0472">Membrane</keyword>
<comment type="caution">
    <text evidence="7">The sequence shown here is derived from an EMBL/GenBank/DDBJ whole genome shotgun (WGS) entry which is preliminary data.</text>
</comment>
<evidence type="ECO:0000256" key="3">
    <source>
        <dbReference type="ARBA" id="ARBA00022692"/>
    </source>
</evidence>
<evidence type="ECO:0000256" key="5">
    <source>
        <dbReference type="ARBA" id="ARBA00023136"/>
    </source>
</evidence>
<dbReference type="RefSeq" id="WP_021686882.1">
    <property type="nucleotide sequence ID" value="NZ_KI260561.1"/>
</dbReference>
<dbReference type="EMBL" id="AWVH01000006">
    <property type="protein sequence ID" value="ERJ94126.1"/>
    <property type="molecule type" value="Genomic_DNA"/>
</dbReference>
<evidence type="ECO:0000256" key="2">
    <source>
        <dbReference type="ARBA" id="ARBA00007375"/>
    </source>
</evidence>
<evidence type="ECO:0000313" key="8">
    <source>
        <dbReference type="Proteomes" id="UP000016649"/>
    </source>
</evidence>
<comment type="similarity">
    <text evidence="2">Belongs to the TMEM86 family.</text>
</comment>
<dbReference type="PANTHER" id="PTHR31885:SF6">
    <property type="entry name" value="GH04784P"/>
    <property type="match status" value="1"/>
</dbReference>
<feature type="transmembrane region" description="Helical" evidence="6">
    <location>
        <begin position="242"/>
        <end position="261"/>
    </location>
</feature>
<comment type="subcellular location">
    <subcellularLocation>
        <location evidence="1">Membrane</location>
        <topology evidence="1">Multi-pass membrane protein</topology>
    </subcellularLocation>
</comment>
<accession>A0ABN0P1E4</accession>
<feature type="transmembrane region" description="Helical" evidence="6">
    <location>
        <begin position="38"/>
        <end position="59"/>
    </location>
</feature>
<feature type="transmembrane region" description="Helical" evidence="6">
    <location>
        <begin position="174"/>
        <end position="192"/>
    </location>
</feature>
<proteinExistence type="inferred from homology"/>
<sequence>MNARFFLILCIPFFAVSIFHLASCVLGKRRAADISKIVLMPLLLLAFIVFYFFAASSAAKTAGATGLANLANNIADTASGANSAWRLFYIGLLASLALCAGNAGDVFLLGEQVKTDKLAKGLLSFLAGHILYIIALVSFIPFYPVNLPLALAAAVLYTAGIVSAWLLSHKPKGVIGIGVIVYASVLGAFSYTAFFKAAGMLNSGHKSMQTAAALKIAAGTLFFLVSDGILSRTVFVKPFKQSRFVVMLTYIAAQFFIAWGFCTF</sequence>
<feature type="transmembrane region" description="Helical" evidence="6">
    <location>
        <begin position="212"/>
        <end position="230"/>
    </location>
</feature>
<keyword evidence="4 6" id="KW-1133">Transmembrane helix</keyword>
<reference evidence="7 8" key="1">
    <citation type="submission" date="2013-08" db="EMBL/GenBank/DDBJ databases">
        <authorList>
            <person name="Weinstock G."/>
            <person name="Sodergren E."/>
            <person name="Wylie T."/>
            <person name="Fulton L."/>
            <person name="Fulton R."/>
            <person name="Fronick C."/>
            <person name="O'Laughlin M."/>
            <person name="Godfrey J."/>
            <person name="Miner T."/>
            <person name="Herter B."/>
            <person name="Appelbaum E."/>
            <person name="Cordes M."/>
            <person name="Lek S."/>
            <person name="Wollam A."/>
            <person name="Pepin K.H."/>
            <person name="Palsikar V.B."/>
            <person name="Mitreva M."/>
            <person name="Wilson R.K."/>
        </authorList>
    </citation>
    <scope>NUCLEOTIDE SEQUENCE [LARGE SCALE GENOMIC DNA]</scope>
    <source>
        <strain evidence="7 8">ATCC 700332</strain>
    </source>
</reference>
<feature type="transmembrane region" description="Helical" evidence="6">
    <location>
        <begin position="122"/>
        <end position="143"/>
    </location>
</feature>